<organism evidence="2 4">
    <name type="scientific">Puccinia coronata f. sp. avenae</name>
    <dbReference type="NCBI Taxonomy" id="200324"/>
    <lineage>
        <taxon>Eukaryota</taxon>
        <taxon>Fungi</taxon>
        <taxon>Dikarya</taxon>
        <taxon>Basidiomycota</taxon>
        <taxon>Pucciniomycotina</taxon>
        <taxon>Pucciniomycetes</taxon>
        <taxon>Pucciniales</taxon>
        <taxon>Pucciniaceae</taxon>
        <taxon>Puccinia</taxon>
    </lineage>
</organism>
<proteinExistence type="predicted"/>
<dbReference type="Proteomes" id="UP000235388">
    <property type="component" value="Unassembled WGS sequence"/>
</dbReference>
<dbReference type="EMBL" id="PGCJ01000842">
    <property type="protein sequence ID" value="PLW17828.1"/>
    <property type="molecule type" value="Genomic_DNA"/>
</dbReference>
<comment type="caution">
    <text evidence="2">The sequence shown here is derived from an EMBL/GenBank/DDBJ whole genome shotgun (WGS) entry which is preliminary data.</text>
</comment>
<feature type="region of interest" description="Disordered" evidence="1">
    <location>
        <begin position="1"/>
        <end position="22"/>
    </location>
</feature>
<evidence type="ECO:0000256" key="1">
    <source>
        <dbReference type="SAM" id="MobiDB-lite"/>
    </source>
</evidence>
<name>A0A2N5SX55_9BASI</name>
<protein>
    <submittedName>
        <fullName evidence="2">Uncharacterized protein</fullName>
    </submittedName>
</protein>
<accession>A0A2N5SX55</accession>
<evidence type="ECO:0000313" key="2">
    <source>
        <dbReference type="EMBL" id="PLW17828.1"/>
    </source>
</evidence>
<evidence type="ECO:0000313" key="3">
    <source>
        <dbReference type="EMBL" id="PLW38748.1"/>
    </source>
</evidence>
<gene>
    <name evidence="2" type="ORF">PCANC_15545</name>
    <name evidence="3" type="ORF">PCANC_19295</name>
</gene>
<evidence type="ECO:0000313" key="4">
    <source>
        <dbReference type="Proteomes" id="UP000235388"/>
    </source>
</evidence>
<sequence>MATVGGMPKRARENMSGADESGDRLIAVRSPEFFGAAVGMSIKVGGAVGMPYS</sequence>
<dbReference type="AlphaFoldDB" id="A0A2N5SX55"/>
<reference evidence="2 4" key="1">
    <citation type="submission" date="2017-11" db="EMBL/GenBank/DDBJ databases">
        <title>De novo assembly and phasing of dikaryotic genomes from two isolates of Puccinia coronata f. sp. avenae, the causal agent of oat crown rust.</title>
        <authorList>
            <person name="Miller M.E."/>
            <person name="Zhang Y."/>
            <person name="Omidvar V."/>
            <person name="Sperschneider J."/>
            <person name="Schwessinger B."/>
            <person name="Raley C."/>
            <person name="Palmer J.M."/>
            <person name="Garnica D."/>
            <person name="Upadhyaya N."/>
            <person name="Rathjen J."/>
            <person name="Taylor J.M."/>
            <person name="Park R.F."/>
            <person name="Dodds P.N."/>
            <person name="Hirsch C.D."/>
            <person name="Kianian S.F."/>
            <person name="Figueroa M."/>
        </authorList>
    </citation>
    <scope>NUCLEOTIDE SEQUENCE [LARGE SCALE GENOMIC DNA]</scope>
    <source>
        <strain evidence="2">12NC29</strain>
    </source>
</reference>
<keyword evidence="4" id="KW-1185">Reference proteome</keyword>
<dbReference type="EMBL" id="PGCJ01000203">
    <property type="protein sequence ID" value="PLW38748.1"/>
    <property type="molecule type" value="Genomic_DNA"/>
</dbReference>